<evidence type="ECO:0000256" key="1">
    <source>
        <dbReference type="ARBA" id="ARBA00010879"/>
    </source>
</evidence>
<dbReference type="InterPro" id="IPR032567">
    <property type="entry name" value="RTL1-rel"/>
</dbReference>
<evidence type="ECO:0000313" key="6">
    <source>
        <dbReference type="Proteomes" id="UP000005207"/>
    </source>
</evidence>
<dbReference type="Pfam" id="PF00078">
    <property type="entry name" value="RVT_1"/>
    <property type="match status" value="1"/>
</dbReference>
<dbReference type="Ensembl" id="ENSONIT00000038440.1">
    <property type="protein sequence ID" value="ENSONIP00000043628.1"/>
    <property type="gene ID" value="ENSONIG00000035112.1"/>
</dbReference>
<evidence type="ECO:0000313" key="5">
    <source>
        <dbReference type="Ensembl" id="ENSONIP00000043628.1"/>
    </source>
</evidence>
<dbReference type="Gene3D" id="3.10.10.10">
    <property type="entry name" value="HIV Type 1 Reverse Transcriptase, subunit A, domain 1"/>
    <property type="match status" value="1"/>
</dbReference>
<proteinExistence type="inferred from homology"/>
<dbReference type="CDD" id="cd00303">
    <property type="entry name" value="retropepsin_like"/>
    <property type="match status" value="1"/>
</dbReference>
<evidence type="ECO:0000259" key="4">
    <source>
        <dbReference type="Pfam" id="PF00078"/>
    </source>
</evidence>
<dbReference type="Gene3D" id="2.40.70.10">
    <property type="entry name" value="Acid Proteases"/>
    <property type="match status" value="1"/>
</dbReference>
<keyword evidence="6" id="KW-1185">Reference proteome</keyword>
<dbReference type="InterPro" id="IPR043502">
    <property type="entry name" value="DNA/RNA_pol_sf"/>
</dbReference>
<comment type="similarity">
    <text evidence="1">Belongs to the beta type-B retroviral polymerase family. HERV class-II K(HML-2) pol subfamily.</text>
</comment>
<reference evidence="5" key="3">
    <citation type="submission" date="2025-09" db="UniProtKB">
        <authorList>
            <consortium name="Ensembl"/>
        </authorList>
    </citation>
    <scope>IDENTIFICATION</scope>
</reference>
<dbReference type="CDD" id="cd01647">
    <property type="entry name" value="RT_LTR"/>
    <property type="match status" value="1"/>
</dbReference>
<evidence type="ECO:0000256" key="3">
    <source>
        <dbReference type="SAM" id="MobiDB-lite"/>
    </source>
</evidence>
<dbReference type="SUPFAM" id="SSF56672">
    <property type="entry name" value="DNA/RNA polymerases"/>
    <property type="match status" value="1"/>
</dbReference>
<dbReference type="Proteomes" id="UP000005207">
    <property type="component" value="Linkage group LG19"/>
</dbReference>
<sequence length="391" mass="43293">MGNLCRSDAPKFPRRKEHADGGPVSAFTAAARAISPRSVQHGQKVSPAGREEDTGGEVSSSHSPPRFMLAAKVTVHSASHSLQALIDSGAEQNFMDASLALKLKIYTQALPHSLQVTALNGQRLPDITHITEPVSLTLSGNHTEMLQFYVFKAPLTPLVLGFPWLRQHNPVLDWKEERVLGWGEECHMTCLKAATPIKASNPQPHKSPDLSAIPSEYHDLKQVFCKDQVRSLPSHRPYDCSIDLLPGAPLPTSRLYSLSQPERECMEKYINESVANGLIRPSSSPVAAGFFFVTKKDKSLRPCIDFRGLNNITIKNKYPLPLLSSAFELLQGATIFTKLDLRNAYHLVRIRQGDEWKTAFNTHLGHFEYLVMPFGLTNAPAVFQGLVNDVL</sequence>
<dbReference type="InterPro" id="IPR021109">
    <property type="entry name" value="Peptidase_aspartic_dom_sf"/>
</dbReference>
<reference evidence="5" key="2">
    <citation type="submission" date="2025-08" db="UniProtKB">
        <authorList>
            <consortium name="Ensembl"/>
        </authorList>
    </citation>
    <scope>IDENTIFICATION</scope>
</reference>
<dbReference type="InterPro" id="IPR000477">
    <property type="entry name" value="RT_dom"/>
</dbReference>
<feature type="domain" description="Reverse transcriptase" evidence="4">
    <location>
        <begin position="294"/>
        <end position="391"/>
    </location>
</feature>
<reference evidence="6" key="1">
    <citation type="submission" date="2012-01" db="EMBL/GenBank/DDBJ databases">
        <title>The Genome Sequence of Oreochromis niloticus (Nile Tilapia).</title>
        <authorList>
            <consortium name="Broad Institute Genome Assembly Team"/>
            <consortium name="Broad Institute Sequencing Platform"/>
            <person name="Di Palma F."/>
            <person name="Johnson J."/>
            <person name="Lander E.S."/>
            <person name="Lindblad-Toh K."/>
        </authorList>
    </citation>
    <scope>NUCLEOTIDE SEQUENCE [LARGE SCALE GENOMIC DNA]</scope>
</reference>
<dbReference type="SUPFAM" id="SSF50630">
    <property type="entry name" value="Acid proteases"/>
    <property type="match status" value="1"/>
</dbReference>
<dbReference type="EC" id="3.1.26.4" evidence="2"/>
<evidence type="ECO:0000256" key="2">
    <source>
        <dbReference type="ARBA" id="ARBA00012180"/>
    </source>
</evidence>
<dbReference type="GO" id="GO:0004523">
    <property type="term" value="F:RNA-DNA hybrid ribonuclease activity"/>
    <property type="evidence" value="ECO:0007669"/>
    <property type="project" value="UniProtKB-EC"/>
</dbReference>
<organism evidence="5 6">
    <name type="scientific">Oreochromis niloticus</name>
    <name type="common">Nile tilapia</name>
    <name type="synonym">Tilapia nilotica</name>
    <dbReference type="NCBI Taxonomy" id="8128"/>
    <lineage>
        <taxon>Eukaryota</taxon>
        <taxon>Metazoa</taxon>
        <taxon>Chordata</taxon>
        <taxon>Craniata</taxon>
        <taxon>Vertebrata</taxon>
        <taxon>Euteleostomi</taxon>
        <taxon>Actinopterygii</taxon>
        <taxon>Neopterygii</taxon>
        <taxon>Teleostei</taxon>
        <taxon>Neoteleostei</taxon>
        <taxon>Acanthomorphata</taxon>
        <taxon>Ovalentaria</taxon>
        <taxon>Cichlomorphae</taxon>
        <taxon>Cichliformes</taxon>
        <taxon>Cichlidae</taxon>
        <taxon>African cichlids</taxon>
        <taxon>Pseudocrenilabrinae</taxon>
        <taxon>Oreochromini</taxon>
        <taxon>Oreochromis</taxon>
    </lineage>
</organism>
<protein>
    <recommendedName>
        <fullName evidence="2">ribonuclease H</fullName>
        <ecNumber evidence="2">3.1.26.4</ecNumber>
    </recommendedName>
</protein>
<name>A0A669C767_ORENI</name>
<dbReference type="InterPro" id="IPR043128">
    <property type="entry name" value="Rev_trsase/Diguanyl_cyclase"/>
</dbReference>
<accession>A0A669C767</accession>
<dbReference type="PANTHER" id="PTHR15503">
    <property type="entry name" value="LDOC1 RELATED"/>
    <property type="match status" value="1"/>
</dbReference>
<dbReference type="Gene3D" id="3.30.70.270">
    <property type="match status" value="1"/>
</dbReference>
<dbReference type="InParanoid" id="A0A669C767"/>
<feature type="region of interest" description="Disordered" evidence="3">
    <location>
        <begin position="1"/>
        <end position="64"/>
    </location>
</feature>
<dbReference type="AlphaFoldDB" id="A0A669C767"/>
<dbReference type="PANTHER" id="PTHR15503:SF36">
    <property type="entry name" value="RETROTRANSPOSON GAG-LIKE PROTEIN 5"/>
    <property type="match status" value="1"/>
</dbReference>
<dbReference type="GeneTree" id="ENSGT00940000171189"/>
<dbReference type="Pfam" id="PF13975">
    <property type="entry name" value="gag-asp_proteas"/>
    <property type="match status" value="1"/>
</dbReference>
<dbReference type="OMA" id="CEIWSIN"/>